<gene>
    <name evidence="2" type="ORF">B7P33_03500</name>
</gene>
<dbReference type="Proteomes" id="UP000219559">
    <property type="component" value="Unassembled WGS sequence"/>
</dbReference>
<protein>
    <recommendedName>
        <fullName evidence="4">GOLD domain-containing protein</fullName>
    </recommendedName>
</protein>
<keyword evidence="1" id="KW-0732">Signal</keyword>
<sequence>MRKYVALMGGLFMALTLSSCDLDDDGTNVRFTALRVLEADLPEAFERNKTYELDITFLRPNSCTYFEGFDVEKEALTTRKVVVIGSEIIDSDSNCQEIATEVTRTMDFIVLYDETYTFRFWNGRDDNGDDIYLEYEVPVIETASKE</sequence>
<dbReference type="EMBL" id="NBWU01000001">
    <property type="protein sequence ID" value="PCE66373.1"/>
    <property type="molecule type" value="Genomic_DNA"/>
</dbReference>
<dbReference type="AlphaFoldDB" id="A0A2A4GD43"/>
<evidence type="ECO:0008006" key="4">
    <source>
        <dbReference type="Google" id="ProtNLM"/>
    </source>
</evidence>
<feature type="signal peptide" evidence="1">
    <location>
        <begin position="1"/>
        <end position="19"/>
    </location>
</feature>
<dbReference type="PROSITE" id="PS51257">
    <property type="entry name" value="PROKAR_LIPOPROTEIN"/>
    <property type="match status" value="1"/>
</dbReference>
<reference evidence="2 3" key="1">
    <citation type="submission" date="2017-04" db="EMBL/GenBank/DDBJ databases">
        <title>A new member of the family Flavobacteriaceae isolated from ascidians.</title>
        <authorList>
            <person name="Chen L."/>
        </authorList>
    </citation>
    <scope>NUCLEOTIDE SEQUENCE [LARGE SCALE GENOMIC DNA]</scope>
    <source>
        <strain evidence="2 3">HQA918</strain>
    </source>
</reference>
<evidence type="ECO:0000313" key="2">
    <source>
        <dbReference type="EMBL" id="PCE66373.1"/>
    </source>
</evidence>
<organism evidence="2 3">
    <name type="scientific">Sediminicola luteus</name>
    <dbReference type="NCBI Taxonomy" id="319238"/>
    <lineage>
        <taxon>Bacteria</taxon>
        <taxon>Pseudomonadati</taxon>
        <taxon>Bacteroidota</taxon>
        <taxon>Flavobacteriia</taxon>
        <taxon>Flavobacteriales</taxon>
        <taxon>Flavobacteriaceae</taxon>
        <taxon>Sediminicola</taxon>
    </lineage>
</organism>
<dbReference type="RefSeq" id="WP_097441895.1">
    <property type="nucleotide sequence ID" value="NZ_NBWU01000001.1"/>
</dbReference>
<accession>A0A2A4GD43</accession>
<feature type="chain" id="PRO_5012494930" description="GOLD domain-containing protein" evidence="1">
    <location>
        <begin position="20"/>
        <end position="146"/>
    </location>
</feature>
<proteinExistence type="predicted"/>
<name>A0A2A4GD43_9FLAO</name>
<comment type="caution">
    <text evidence="2">The sequence shown here is derived from an EMBL/GenBank/DDBJ whole genome shotgun (WGS) entry which is preliminary data.</text>
</comment>
<dbReference type="OrthoDB" id="893802at2"/>
<evidence type="ECO:0000313" key="3">
    <source>
        <dbReference type="Proteomes" id="UP000219559"/>
    </source>
</evidence>
<evidence type="ECO:0000256" key="1">
    <source>
        <dbReference type="SAM" id="SignalP"/>
    </source>
</evidence>
<keyword evidence="3" id="KW-1185">Reference proteome</keyword>